<evidence type="ECO:0000313" key="9">
    <source>
        <dbReference type="Proteomes" id="UP000694923"/>
    </source>
</evidence>
<feature type="region of interest" description="Disordered" evidence="7">
    <location>
        <begin position="1"/>
        <end position="30"/>
    </location>
</feature>
<reference evidence="10" key="1">
    <citation type="submission" date="2025-08" db="UniProtKB">
        <authorList>
            <consortium name="RefSeq"/>
        </authorList>
    </citation>
    <scope>IDENTIFICATION</scope>
</reference>
<sequence>MLSPGRACRRHGPRVGRRRGLKHLAPSRRNPRNFRAALGCTPQCVKVGARIRGFQAGGGGKGFAAPRLPPRPARGILGAGRPRLQGALAIGDSGRRREEKSNKRAQPAAAQGYGAFLPYAAELPIFPQLGAQYELKDSPGVQHPAATTAFPHPHPAFYPYGQYQFGDPSRPKNATRESTSTLKAWLNEHRKNPYPTKGEKIMLAIITKMTLAQVSTWFANARRRLKKENKMTWAPRSRTDEEGNAYGSEREEEEDEEDEEDGKRELELEEEELGGEEEDPGGEGLAHDDEDEEIDLENLDGAAAGPELALAGEARRDGDLGLGPISDSKTSDSEDSSEGLEAPPALQLSPAAAAAAHRLVSAPLGKFPAWTNRPFPGPPSGTRQHPHPLSLLGSARPHLLGLPGAAGHPAAAAAFARPAEPESGTDRCSALEVEKKLLKTAFQPVPRRPQNHLDAALVLSALSSS</sequence>
<dbReference type="Pfam" id="PF05920">
    <property type="entry name" value="Homeobox_KN"/>
    <property type="match status" value="1"/>
</dbReference>
<dbReference type="RefSeq" id="XP_008568385.1">
    <property type="nucleotide sequence ID" value="XM_008570163.1"/>
</dbReference>
<feature type="domain" description="Homeobox" evidence="8">
    <location>
        <begin position="175"/>
        <end position="228"/>
    </location>
</feature>
<dbReference type="InterPro" id="IPR017970">
    <property type="entry name" value="Homeobox_CS"/>
</dbReference>
<feature type="compositionally biased region" description="Basic and acidic residues" evidence="7">
    <location>
        <begin position="93"/>
        <end position="102"/>
    </location>
</feature>
<dbReference type="GO" id="GO:0003677">
    <property type="term" value="F:DNA binding"/>
    <property type="evidence" value="ECO:0007669"/>
    <property type="project" value="UniProtKB-KW"/>
</dbReference>
<feature type="compositionally biased region" description="Acidic residues" evidence="7">
    <location>
        <begin position="267"/>
        <end position="281"/>
    </location>
</feature>
<organism evidence="9 10">
    <name type="scientific">Galeopterus variegatus</name>
    <name type="common">Malayan flying lemur</name>
    <name type="synonym">Cynocephalus variegatus</name>
    <dbReference type="NCBI Taxonomy" id="482537"/>
    <lineage>
        <taxon>Eukaryota</taxon>
        <taxon>Metazoa</taxon>
        <taxon>Chordata</taxon>
        <taxon>Craniata</taxon>
        <taxon>Vertebrata</taxon>
        <taxon>Euteleostomi</taxon>
        <taxon>Mammalia</taxon>
        <taxon>Eutheria</taxon>
        <taxon>Euarchontoglires</taxon>
        <taxon>Dermoptera</taxon>
        <taxon>Cynocephalidae</taxon>
        <taxon>Galeopterus</taxon>
    </lineage>
</organism>
<dbReference type="PROSITE" id="PS00027">
    <property type="entry name" value="HOMEOBOX_1"/>
    <property type="match status" value="1"/>
</dbReference>
<dbReference type="InterPro" id="IPR001356">
    <property type="entry name" value="HD"/>
</dbReference>
<accession>A0ABM0QJ44</accession>
<keyword evidence="4 6" id="KW-0371">Homeobox</keyword>
<dbReference type="SMART" id="SM00389">
    <property type="entry name" value="HOX"/>
    <property type="match status" value="1"/>
</dbReference>
<evidence type="ECO:0000256" key="5">
    <source>
        <dbReference type="ARBA" id="ARBA00023242"/>
    </source>
</evidence>
<comment type="similarity">
    <text evidence="2">Belongs to the TALE/IRO homeobox family.</text>
</comment>
<feature type="compositionally biased region" description="Acidic residues" evidence="7">
    <location>
        <begin position="288"/>
        <end position="298"/>
    </location>
</feature>
<evidence type="ECO:0000256" key="2">
    <source>
        <dbReference type="ARBA" id="ARBA00008446"/>
    </source>
</evidence>
<feature type="DNA-binding region" description="Homeobox" evidence="6">
    <location>
        <begin position="177"/>
        <end position="229"/>
    </location>
</feature>
<evidence type="ECO:0000256" key="3">
    <source>
        <dbReference type="ARBA" id="ARBA00023125"/>
    </source>
</evidence>
<feature type="compositionally biased region" description="Acidic residues" evidence="7">
    <location>
        <begin position="250"/>
        <end position="260"/>
    </location>
</feature>
<feature type="compositionally biased region" description="Low complexity" evidence="7">
    <location>
        <begin position="342"/>
        <end position="364"/>
    </location>
</feature>
<dbReference type="Gene3D" id="1.10.10.60">
    <property type="entry name" value="Homeodomain-like"/>
    <property type="match status" value="1"/>
</dbReference>
<dbReference type="PANTHER" id="PTHR11211:SF14">
    <property type="entry name" value="IROQUOIS-CLASS HOMEODOMAIN PROTEIN IRX-3"/>
    <property type="match status" value="1"/>
</dbReference>
<proteinExistence type="inferred from homology"/>
<gene>
    <name evidence="10" type="primary">IRX3</name>
</gene>
<feature type="compositionally biased region" description="Basic residues" evidence="7">
    <location>
        <begin position="7"/>
        <end position="30"/>
    </location>
</feature>
<dbReference type="PANTHER" id="PTHR11211">
    <property type="entry name" value="IROQUOIS-CLASS HOMEODOMAIN PROTEIN IRX"/>
    <property type="match status" value="1"/>
</dbReference>
<evidence type="ECO:0000256" key="7">
    <source>
        <dbReference type="SAM" id="MobiDB-lite"/>
    </source>
</evidence>
<feature type="region of interest" description="Disordered" evidence="7">
    <location>
        <begin position="230"/>
        <end position="391"/>
    </location>
</feature>
<evidence type="ECO:0000256" key="6">
    <source>
        <dbReference type="PROSITE-ProRule" id="PRU00108"/>
    </source>
</evidence>
<keyword evidence="3 6" id="KW-0238">DNA-binding</keyword>
<evidence type="ECO:0000313" key="10">
    <source>
        <dbReference type="RefSeq" id="XP_008568385.1"/>
    </source>
</evidence>
<protein>
    <submittedName>
        <fullName evidence="10">LOW QUALITY PROTEIN: iroquois-class homeodomain protein IRX-3</fullName>
    </submittedName>
</protein>
<dbReference type="InterPro" id="IPR008422">
    <property type="entry name" value="KN_HD"/>
</dbReference>
<keyword evidence="9" id="KW-1185">Reference proteome</keyword>
<dbReference type="SUPFAM" id="SSF46689">
    <property type="entry name" value="Homeodomain-like"/>
    <property type="match status" value="1"/>
</dbReference>
<evidence type="ECO:0000256" key="1">
    <source>
        <dbReference type="ARBA" id="ARBA00004123"/>
    </source>
</evidence>
<name>A0ABM0QJ44_GALVR</name>
<dbReference type="PROSITE" id="PS50071">
    <property type="entry name" value="HOMEOBOX_2"/>
    <property type="match status" value="1"/>
</dbReference>
<dbReference type="Proteomes" id="UP000694923">
    <property type="component" value="Unplaced"/>
</dbReference>
<dbReference type="InterPro" id="IPR009057">
    <property type="entry name" value="Homeodomain-like_sf"/>
</dbReference>
<evidence type="ECO:0000259" key="8">
    <source>
        <dbReference type="PROSITE" id="PS50071"/>
    </source>
</evidence>
<feature type="region of interest" description="Disordered" evidence="7">
    <location>
        <begin position="75"/>
        <end position="107"/>
    </location>
</feature>
<comment type="subcellular location">
    <subcellularLocation>
        <location evidence="1 6">Nucleus</location>
    </subcellularLocation>
</comment>
<keyword evidence="5 6" id="KW-0539">Nucleus</keyword>
<dbReference type="CDD" id="cd00086">
    <property type="entry name" value="homeodomain"/>
    <property type="match status" value="1"/>
</dbReference>
<dbReference type="GeneID" id="103588487"/>
<evidence type="ECO:0000256" key="4">
    <source>
        <dbReference type="ARBA" id="ARBA00023155"/>
    </source>
</evidence>
<feature type="compositionally biased region" description="Low complexity" evidence="7">
    <location>
        <begin position="299"/>
        <end position="312"/>
    </location>
</feature>